<evidence type="ECO:0000313" key="4">
    <source>
        <dbReference type="Proteomes" id="UP000223606"/>
    </source>
</evidence>
<keyword evidence="2" id="KW-1133">Transmembrane helix</keyword>
<evidence type="ECO:0000256" key="1">
    <source>
        <dbReference type="SAM" id="MobiDB-lite"/>
    </source>
</evidence>
<keyword evidence="4" id="KW-1185">Reference proteome</keyword>
<sequence length="90" mass="9508">MAQSGVSKEPNCHISQAEEAKNGLPGKPDDLGSFITNDLCFGFRRDAEGRWSVNLAVSETGLIAALIAAILFGGGFFWHVLGPSLGGLFQ</sequence>
<reference evidence="4" key="1">
    <citation type="submission" date="2017-09" db="EMBL/GenBank/DDBJ databases">
        <title>Genome sequence of Nannocystis excedens DSM 71.</title>
        <authorList>
            <person name="Blom J."/>
        </authorList>
    </citation>
    <scope>NUCLEOTIDE SEQUENCE [LARGE SCALE GENOMIC DNA]</scope>
    <source>
        <strain evidence="4">type strain: E19</strain>
    </source>
</reference>
<proteinExistence type="predicted"/>
<evidence type="ECO:0000313" key="3">
    <source>
        <dbReference type="EMBL" id="SON55771.1"/>
    </source>
</evidence>
<protein>
    <submittedName>
        <fullName evidence="3">Uncharacterized protein</fullName>
    </submittedName>
</protein>
<dbReference type="RefSeq" id="WP_099556233.1">
    <property type="nucleotide sequence ID" value="NZ_LT960614.1"/>
</dbReference>
<accession>A0A2C9D7P6</accession>
<dbReference type="EMBL" id="LT960614">
    <property type="protein sequence ID" value="SON55771.1"/>
    <property type="molecule type" value="Genomic_DNA"/>
</dbReference>
<evidence type="ECO:0000256" key="2">
    <source>
        <dbReference type="SAM" id="Phobius"/>
    </source>
</evidence>
<organism evidence="3 4">
    <name type="scientific">Hartmannibacter diazotrophicus</name>
    <dbReference type="NCBI Taxonomy" id="1482074"/>
    <lineage>
        <taxon>Bacteria</taxon>
        <taxon>Pseudomonadati</taxon>
        <taxon>Pseudomonadota</taxon>
        <taxon>Alphaproteobacteria</taxon>
        <taxon>Hyphomicrobiales</taxon>
        <taxon>Pleomorphomonadaceae</taxon>
        <taxon>Hartmannibacter</taxon>
    </lineage>
</organism>
<keyword evidence="2" id="KW-0472">Membrane</keyword>
<name>A0A2C9D7P6_9HYPH</name>
<feature type="region of interest" description="Disordered" evidence="1">
    <location>
        <begin position="1"/>
        <end position="28"/>
    </location>
</feature>
<dbReference type="Proteomes" id="UP000223606">
    <property type="component" value="Chromosome 1"/>
</dbReference>
<feature type="transmembrane region" description="Helical" evidence="2">
    <location>
        <begin position="60"/>
        <end position="81"/>
    </location>
</feature>
<keyword evidence="2" id="KW-0812">Transmembrane</keyword>
<dbReference type="AlphaFoldDB" id="A0A2C9D7P6"/>
<dbReference type="KEGG" id="hdi:HDIA_2230"/>
<gene>
    <name evidence="3" type="ORF">HDIA_2230</name>
</gene>